<evidence type="ECO:0000259" key="5">
    <source>
        <dbReference type="PROSITE" id="PS51296"/>
    </source>
</evidence>
<dbReference type="PROSITE" id="PS51296">
    <property type="entry name" value="RIESKE"/>
    <property type="match status" value="1"/>
</dbReference>
<keyword evidence="3" id="KW-0408">Iron</keyword>
<dbReference type="CDD" id="cd03467">
    <property type="entry name" value="Rieske"/>
    <property type="match status" value="1"/>
</dbReference>
<keyword evidence="2" id="KW-0479">Metal-binding</keyword>
<dbReference type="Gene3D" id="2.102.10.10">
    <property type="entry name" value="Rieske [2Fe-2S] iron-sulphur domain"/>
    <property type="match status" value="1"/>
</dbReference>
<evidence type="ECO:0000256" key="1">
    <source>
        <dbReference type="ARBA" id="ARBA00022714"/>
    </source>
</evidence>
<dbReference type="PANTHER" id="PTHR43546">
    <property type="entry name" value="UPF0173 METAL-DEPENDENT HYDROLASE MJ1163-RELATED"/>
    <property type="match status" value="1"/>
</dbReference>
<accession>A0A4Q7YNJ1</accession>
<gene>
    <name evidence="6" type="ORF">BDD14_0227</name>
</gene>
<dbReference type="InterPro" id="IPR017941">
    <property type="entry name" value="Rieske_2Fe-2S"/>
</dbReference>
<dbReference type="OrthoDB" id="9795104at2"/>
<dbReference type="GO" id="GO:0051537">
    <property type="term" value="F:2 iron, 2 sulfur cluster binding"/>
    <property type="evidence" value="ECO:0007669"/>
    <property type="project" value="UniProtKB-KW"/>
</dbReference>
<dbReference type="InterPro" id="IPR036866">
    <property type="entry name" value="RibonucZ/Hydroxyglut_hydro"/>
</dbReference>
<dbReference type="Pfam" id="PF13483">
    <property type="entry name" value="Lactamase_B_3"/>
    <property type="match status" value="1"/>
</dbReference>
<feature type="domain" description="Rieske" evidence="5">
    <location>
        <begin position="428"/>
        <end position="505"/>
    </location>
</feature>
<dbReference type="GO" id="GO:0006054">
    <property type="term" value="P:N-acetylneuraminate metabolic process"/>
    <property type="evidence" value="ECO:0007669"/>
    <property type="project" value="UniProtKB-UniPathway"/>
</dbReference>
<dbReference type="Gene3D" id="3.60.15.10">
    <property type="entry name" value="Ribonuclease Z/Hydroxyacylglutathione hydrolase-like"/>
    <property type="match status" value="1"/>
</dbReference>
<protein>
    <submittedName>
        <fullName evidence="6">UDP-MurNAc hydroxylase</fullName>
    </submittedName>
</protein>
<dbReference type="SUPFAM" id="SSF56281">
    <property type="entry name" value="Metallo-hydrolase/oxidoreductase"/>
    <property type="match status" value="1"/>
</dbReference>
<keyword evidence="1" id="KW-0001">2Fe-2S</keyword>
<keyword evidence="7" id="KW-1185">Reference proteome</keyword>
<dbReference type="InterPro" id="IPR036922">
    <property type="entry name" value="Rieske_2Fe-2S_sf"/>
</dbReference>
<dbReference type="Pfam" id="PF00355">
    <property type="entry name" value="Rieske"/>
    <property type="match status" value="1"/>
</dbReference>
<dbReference type="PANTHER" id="PTHR43546:SF3">
    <property type="entry name" value="UPF0173 METAL-DEPENDENT HYDROLASE MJ1163"/>
    <property type="match status" value="1"/>
</dbReference>
<dbReference type="Proteomes" id="UP000292958">
    <property type="component" value="Unassembled WGS sequence"/>
</dbReference>
<evidence type="ECO:0000313" key="6">
    <source>
        <dbReference type="EMBL" id="RZU38918.1"/>
    </source>
</evidence>
<evidence type="ECO:0000256" key="3">
    <source>
        <dbReference type="ARBA" id="ARBA00023004"/>
    </source>
</evidence>
<dbReference type="GO" id="GO:0046872">
    <property type="term" value="F:metal ion binding"/>
    <property type="evidence" value="ECO:0007669"/>
    <property type="project" value="UniProtKB-KW"/>
</dbReference>
<name>A0A4Q7YNJ1_9BACT</name>
<evidence type="ECO:0000256" key="4">
    <source>
        <dbReference type="ARBA" id="ARBA00023014"/>
    </source>
</evidence>
<reference evidence="6 7" key="1">
    <citation type="submission" date="2019-02" db="EMBL/GenBank/DDBJ databases">
        <title>Genomic Encyclopedia of Archaeal and Bacterial Type Strains, Phase II (KMG-II): from individual species to whole genera.</title>
        <authorList>
            <person name="Goeker M."/>
        </authorList>
    </citation>
    <scope>NUCLEOTIDE SEQUENCE [LARGE SCALE GENOMIC DNA]</scope>
    <source>
        <strain evidence="6 7">DSM 18101</strain>
    </source>
</reference>
<dbReference type="UniPathway" id="UPA00628"/>
<proteinExistence type="predicted"/>
<comment type="caution">
    <text evidence="6">The sequence shown here is derived from an EMBL/GenBank/DDBJ whole genome shotgun (WGS) entry which is preliminary data.</text>
</comment>
<dbReference type="SUPFAM" id="SSF50022">
    <property type="entry name" value="ISP domain"/>
    <property type="match status" value="1"/>
</dbReference>
<keyword evidence="4" id="KW-0411">Iron-sulfur</keyword>
<dbReference type="InterPro" id="IPR050114">
    <property type="entry name" value="UPF0173_UPF0282_UlaG_hydrolase"/>
</dbReference>
<dbReference type="AlphaFoldDB" id="A0A4Q7YNJ1"/>
<evidence type="ECO:0000313" key="7">
    <source>
        <dbReference type="Proteomes" id="UP000292958"/>
    </source>
</evidence>
<dbReference type="EMBL" id="SHKW01000001">
    <property type="protein sequence ID" value="RZU38918.1"/>
    <property type="molecule type" value="Genomic_DNA"/>
</dbReference>
<evidence type="ECO:0000256" key="2">
    <source>
        <dbReference type="ARBA" id="ARBA00022723"/>
    </source>
</evidence>
<sequence length="547" mass="62869">MNITYLGHAGFIAETNDVVVIMDPWLSPTGAFDASWFQLPRNHHLASLVYEKLQDPRRPIFLYISHEHQDHLDIEFLNSLPARRFTLLLPAFSRSVLMSRFSDYACEELIFFHHKQMIQIPGGFLKFYVDDSQLNRDSAILIKAGGNAFLNLNDCKLFDTLAEIVQEEGPIKVFACQFSGATWHPTCYDYPVDKYETYSKKKYLAKFESVAKAIEVIRPDVYIPSAGPPCFLDPMLFHLNHQHVNIFPRANKIIQYLDQRLRNTSVFAPEMMPGDVLNASSCRVISFAERRFDEMTAEAYLAEYAASYSKYFEERLSLHGRANEEQNLEALRGELEIKLRRLSLADRVTSPLYFRLGEEAKPMLRVDFGRRVVEYVSGNNDSKYYEISAPAWQIAKVLNHELTWEEFALTFRLRLKRDPDVYDPILHAFLVMEAEDLGGYCDLLLQLEAQEERFIVEAEGRKFSVRRYCPHQGGDLSCGWIDQGRFLTCPRHRWQFDLLSGGQCTTNAMSVQAVCLEVAAEESSTSCPSEIEADLRHEVSVQSPDRT</sequence>
<dbReference type="RefSeq" id="WP_130417203.1">
    <property type="nucleotide sequence ID" value="NZ_SHKW01000001.1"/>
</dbReference>
<organism evidence="6 7">
    <name type="scientific">Edaphobacter modestus</name>
    <dbReference type="NCBI Taxonomy" id="388466"/>
    <lineage>
        <taxon>Bacteria</taxon>
        <taxon>Pseudomonadati</taxon>
        <taxon>Acidobacteriota</taxon>
        <taxon>Terriglobia</taxon>
        <taxon>Terriglobales</taxon>
        <taxon>Acidobacteriaceae</taxon>
        <taxon>Edaphobacter</taxon>
    </lineage>
</organism>